<dbReference type="AlphaFoldDB" id="A0A0A9DTW2"/>
<name>A0A0A9DTW2_ARUDO</name>
<feature type="compositionally biased region" description="Polar residues" evidence="1">
    <location>
        <begin position="20"/>
        <end position="29"/>
    </location>
</feature>
<protein>
    <submittedName>
        <fullName evidence="2">Uncharacterized protein</fullName>
    </submittedName>
</protein>
<feature type="compositionally biased region" description="Polar residues" evidence="1">
    <location>
        <begin position="1"/>
        <end position="10"/>
    </location>
</feature>
<sequence>MTSSATRSLFASSAVSSSAHGPSTYTSPPMATDRTASKSSSHSTATSRPFSSTTLVLGVANAM</sequence>
<evidence type="ECO:0000313" key="2">
    <source>
        <dbReference type="EMBL" id="JAD92019.1"/>
    </source>
</evidence>
<feature type="compositionally biased region" description="Low complexity" evidence="1">
    <location>
        <begin position="32"/>
        <end position="52"/>
    </location>
</feature>
<proteinExistence type="predicted"/>
<dbReference type="EMBL" id="GBRH01205876">
    <property type="protein sequence ID" value="JAD92019.1"/>
    <property type="molecule type" value="Transcribed_RNA"/>
</dbReference>
<feature type="region of interest" description="Disordered" evidence="1">
    <location>
        <begin position="1"/>
        <end position="52"/>
    </location>
</feature>
<accession>A0A0A9DTW2</accession>
<reference evidence="2" key="2">
    <citation type="journal article" date="2015" name="Data Brief">
        <title>Shoot transcriptome of the giant reed, Arundo donax.</title>
        <authorList>
            <person name="Barrero R.A."/>
            <person name="Guerrero F.D."/>
            <person name="Moolhuijzen P."/>
            <person name="Goolsby J.A."/>
            <person name="Tidwell J."/>
            <person name="Bellgard S.E."/>
            <person name="Bellgard M.I."/>
        </authorList>
    </citation>
    <scope>NUCLEOTIDE SEQUENCE</scope>
    <source>
        <tissue evidence="2">Shoot tissue taken approximately 20 cm above the soil surface</tissue>
    </source>
</reference>
<organism evidence="2">
    <name type="scientific">Arundo donax</name>
    <name type="common">Giant reed</name>
    <name type="synonym">Donax arundinaceus</name>
    <dbReference type="NCBI Taxonomy" id="35708"/>
    <lineage>
        <taxon>Eukaryota</taxon>
        <taxon>Viridiplantae</taxon>
        <taxon>Streptophyta</taxon>
        <taxon>Embryophyta</taxon>
        <taxon>Tracheophyta</taxon>
        <taxon>Spermatophyta</taxon>
        <taxon>Magnoliopsida</taxon>
        <taxon>Liliopsida</taxon>
        <taxon>Poales</taxon>
        <taxon>Poaceae</taxon>
        <taxon>PACMAD clade</taxon>
        <taxon>Arundinoideae</taxon>
        <taxon>Arundineae</taxon>
        <taxon>Arundo</taxon>
    </lineage>
</organism>
<reference evidence="2" key="1">
    <citation type="submission" date="2014-09" db="EMBL/GenBank/DDBJ databases">
        <authorList>
            <person name="Magalhaes I.L.F."/>
            <person name="Oliveira U."/>
            <person name="Santos F.R."/>
            <person name="Vidigal T.H.D.A."/>
            <person name="Brescovit A.D."/>
            <person name="Santos A.J."/>
        </authorList>
    </citation>
    <scope>NUCLEOTIDE SEQUENCE</scope>
    <source>
        <tissue evidence="2">Shoot tissue taken approximately 20 cm above the soil surface</tissue>
    </source>
</reference>
<evidence type="ECO:0000256" key="1">
    <source>
        <dbReference type="SAM" id="MobiDB-lite"/>
    </source>
</evidence>